<dbReference type="PANTHER" id="PTHR33322">
    <property type="entry name" value="BAG DOMAIN CONTAINING PROTEIN, EXPRESSED"/>
    <property type="match status" value="1"/>
</dbReference>
<feature type="region of interest" description="Disordered" evidence="2">
    <location>
        <begin position="228"/>
        <end position="253"/>
    </location>
</feature>
<feature type="compositionally biased region" description="Basic and acidic residues" evidence="2">
    <location>
        <begin position="649"/>
        <end position="670"/>
    </location>
</feature>
<feature type="region of interest" description="Disordered" evidence="2">
    <location>
        <begin position="326"/>
        <end position="525"/>
    </location>
</feature>
<dbReference type="AlphaFoldDB" id="A0A7J6F937"/>
<comment type="caution">
    <text evidence="3">The sequence shown here is derived from an EMBL/GenBank/DDBJ whole genome shotgun (WGS) entry which is preliminary data.</text>
</comment>
<dbReference type="Proteomes" id="UP000583929">
    <property type="component" value="Unassembled WGS sequence"/>
</dbReference>
<evidence type="ECO:0000256" key="2">
    <source>
        <dbReference type="SAM" id="MobiDB-lite"/>
    </source>
</evidence>
<dbReference type="GO" id="GO:0009506">
    <property type="term" value="C:plasmodesma"/>
    <property type="evidence" value="ECO:0007669"/>
    <property type="project" value="TreeGrafter"/>
</dbReference>
<feature type="compositionally biased region" description="Basic and acidic residues" evidence="2">
    <location>
        <begin position="468"/>
        <end position="525"/>
    </location>
</feature>
<evidence type="ECO:0000313" key="5">
    <source>
        <dbReference type="Proteomes" id="UP000525078"/>
    </source>
</evidence>
<dbReference type="EMBL" id="JAATIP010000144">
    <property type="protein sequence ID" value="KAF4367184.1"/>
    <property type="molecule type" value="Genomic_DNA"/>
</dbReference>
<dbReference type="EMBL" id="JAATIQ010000050">
    <property type="protein sequence ID" value="KAF4393049.1"/>
    <property type="molecule type" value="Genomic_DNA"/>
</dbReference>
<feature type="region of interest" description="Disordered" evidence="2">
    <location>
        <begin position="638"/>
        <end position="744"/>
    </location>
</feature>
<keyword evidence="1" id="KW-0143">Chaperone</keyword>
<dbReference type="GO" id="GO:0006457">
    <property type="term" value="P:protein folding"/>
    <property type="evidence" value="ECO:0007669"/>
    <property type="project" value="TreeGrafter"/>
</dbReference>
<evidence type="ECO:0000313" key="6">
    <source>
        <dbReference type="Proteomes" id="UP000583929"/>
    </source>
</evidence>
<keyword evidence="6" id="KW-1185">Reference proteome</keyword>
<feature type="compositionally biased region" description="Basic and acidic residues" evidence="2">
    <location>
        <begin position="340"/>
        <end position="356"/>
    </location>
</feature>
<feature type="compositionally biased region" description="Basic and acidic residues" evidence="2">
    <location>
        <begin position="270"/>
        <end position="282"/>
    </location>
</feature>
<feature type="compositionally biased region" description="Polar residues" evidence="2">
    <location>
        <begin position="456"/>
        <end position="466"/>
    </location>
</feature>
<sequence length="1057" mass="118481">VDPAKSPMVYDSWPCNGNYGYPAPCHSCYSHGSFPGFHGFRPCYPQPPMPPSPVHHFHGGYPIPYPEGHHMSYIPPSHYSTDLPRYEYDRNRSGNYYCCGCHNHHCQQKEDKGLRIEDQGEPDVVVAKKGNNKSLIPVQTGNYSYPVVWIPPEYLQDNKKPLEPPKVVEHETAPCETKPIEKKKTQEQEQNLLNGWFPLDADKLRHLIHVGDDKGTQEQKKPAAVMPYNGMGEEIGNKDKKDTNANEDQKSENQIDRIRQFPFPIVWMPSDDKRREEVDGSGKCDGNQPIKFKVIPVKHLGDDNHTDNCKTNGENFDRQNVTEVKDNNATKKNTLLKQVDQPHADVDKPEDIDKKSLTSKPSGTNGKRGSSPPKSAKLPPVCLRIDPLPRKKKENANSRSLSPPAVKERSQKNSNEMKVSRESTPSERQKAETKEITVTENTSNAEHHNDGPQVPVHSSANTSTEVSEMEKPITEKADKDSDGHQPKEAAIAKEVDTTTERVEERNRSTENVESGDASKLEKKMLSDTEAAVRIQSFYRGFMGLLPSLRDIRKSLAKELTTLQEKLDSLMIVKDEKPKAEACPVELVEQVSKTENNECMPKQGKQEETERNSDDVLGNINGAVESHQDHFLQVVEPEGYRQESSVASDLKPKETDSKAIMEQNDVVRDESPMVCEEEPMKSQEIGNDSKLMQADEEPTTQEVDNAPELVEHHEIPLQDEENDSNSEVSSCKAVDGSNLGGKEDNLLDQLPLEVIEDEPVEFENHVQQTEVRDRTASGDDKAEELMVAPAHKEWETEELEKLPDEAIDGDDLVSPAETDNHNECQGTCEVSSFEDKIPEEVAEEKPIADTDECVKVETEENKDSVMKETTLLSKPEELQTLISIGEEGIKNVLHEDESSSISASTEKNGKDNEMLQLVLTEEGIQENQEEEMEVQAADHIGYATDEKVNDKSSELESSNDEIAAGLPATPTFIEKMGSINDKQLIEENEKLREMMEKLIEQGKNQLNVISNLNGKVKNLEKKLSMRRKLRTKQNRASTRKSSGVKCTNVGCVGERNLG</sequence>
<name>A0A7J6F937_CANSA</name>
<evidence type="ECO:0000256" key="1">
    <source>
        <dbReference type="ARBA" id="ARBA00023186"/>
    </source>
</evidence>
<feature type="non-terminal residue" evidence="3">
    <location>
        <position position="1057"/>
    </location>
</feature>
<evidence type="ECO:0008006" key="7">
    <source>
        <dbReference type="Google" id="ProtNLM"/>
    </source>
</evidence>
<feature type="region of interest" description="Disordered" evidence="2">
    <location>
        <begin position="802"/>
        <end position="823"/>
    </location>
</feature>
<gene>
    <name evidence="3" type="ORF">F8388_006492</name>
    <name evidence="4" type="ORF">G4B88_012044</name>
</gene>
<organism evidence="3 5">
    <name type="scientific">Cannabis sativa</name>
    <name type="common">Hemp</name>
    <name type="synonym">Marijuana</name>
    <dbReference type="NCBI Taxonomy" id="3483"/>
    <lineage>
        <taxon>Eukaryota</taxon>
        <taxon>Viridiplantae</taxon>
        <taxon>Streptophyta</taxon>
        <taxon>Embryophyta</taxon>
        <taxon>Tracheophyta</taxon>
        <taxon>Spermatophyta</taxon>
        <taxon>Magnoliopsida</taxon>
        <taxon>eudicotyledons</taxon>
        <taxon>Gunneridae</taxon>
        <taxon>Pentapetalae</taxon>
        <taxon>rosids</taxon>
        <taxon>fabids</taxon>
        <taxon>Rosales</taxon>
        <taxon>Cannabaceae</taxon>
        <taxon>Cannabis</taxon>
    </lineage>
</organism>
<dbReference type="Proteomes" id="UP000525078">
    <property type="component" value="Unassembled WGS sequence"/>
</dbReference>
<feature type="region of interest" description="Disordered" evidence="2">
    <location>
        <begin position="269"/>
        <end position="289"/>
    </location>
</feature>
<reference evidence="5 6" key="1">
    <citation type="journal article" date="2020" name="bioRxiv">
        <title>Sequence and annotation of 42 cannabis genomes reveals extensive copy number variation in cannabinoid synthesis and pathogen resistance genes.</title>
        <authorList>
            <person name="Mckernan K.J."/>
            <person name="Helbert Y."/>
            <person name="Kane L.T."/>
            <person name="Ebling H."/>
            <person name="Zhang L."/>
            <person name="Liu B."/>
            <person name="Eaton Z."/>
            <person name="Mclaughlin S."/>
            <person name="Kingan S."/>
            <person name="Baybayan P."/>
            <person name="Concepcion G."/>
            <person name="Jordan M."/>
            <person name="Riva A."/>
            <person name="Barbazuk W."/>
            <person name="Harkins T."/>
        </authorList>
    </citation>
    <scope>NUCLEOTIDE SEQUENCE [LARGE SCALE GENOMIC DNA]</scope>
    <source>
        <strain evidence="5 6">cv. Jamaican Lion 4</strain>
        <strain evidence="4">Father</strain>
        <strain evidence="3">Mother</strain>
        <tissue evidence="3">Leaf</tissue>
    </source>
</reference>
<accession>A0A7J6F937</accession>
<evidence type="ECO:0000313" key="3">
    <source>
        <dbReference type="EMBL" id="KAF4367184.1"/>
    </source>
</evidence>
<proteinExistence type="predicted"/>
<feature type="compositionally biased region" description="Basic and acidic residues" evidence="2">
    <location>
        <begin position="235"/>
        <end position="253"/>
    </location>
</feature>
<feature type="compositionally biased region" description="Polar residues" evidence="2">
    <location>
        <begin position="358"/>
        <end position="368"/>
    </location>
</feature>
<protein>
    <recommendedName>
        <fullName evidence="7">BAG domain-containing protein</fullName>
    </recommendedName>
</protein>
<dbReference type="InterPro" id="IPR040400">
    <property type="entry name" value="BAG5/6/7/8"/>
</dbReference>
<feature type="compositionally biased region" description="Basic and acidic residues" evidence="2">
    <location>
        <begin position="418"/>
        <end position="437"/>
    </location>
</feature>
<dbReference type="CDD" id="cd23767">
    <property type="entry name" value="IQCD"/>
    <property type="match status" value="1"/>
</dbReference>
<evidence type="ECO:0000313" key="4">
    <source>
        <dbReference type="EMBL" id="KAF4393049.1"/>
    </source>
</evidence>
<dbReference type="PANTHER" id="PTHR33322:SF16">
    <property type="entry name" value="BAG FAMILY MOLECULAR CHAPERONE REGULATOR 6"/>
    <property type="match status" value="1"/>
</dbReference>